<feature type="region of interest" description="Disordered" evidence="2">
    <location>
        <begin position="13"/>
        <end position="48"/>
    </location>
</feature>
<evidence type="ECO:0000256" key="1">
    <source>
        <dbReference type="SAM" id="Coils"/>
    </source>
</evidence>
<dbReference type="EMBL" id="CAXKWB010047534">
    <property type="protein sequence ID" value="CAL4165521.1"/>
    <property type="molecule type" value="Genomic_DNA"/>
</dbReference>
<name>A0AAV2S941_MEGNR</name>
<evidence type="ECO:0000313" key="3">
    <source>
        <dbReference type="EMBL" id="CAL4165521.1"/>
    </source>
</evidence>
<accession>A0AAV2S941</accession>
<evidence type="ECO:0008006" key="5">
    <source>
        <dbReference type="Google" id="ProtNLM"/>
    </source>
</evidence>
<feature type="compositionally biased region" description="Polar residues" evidence="2">
    <location>
        <begin position="13"/>
        <end position="27"/>
    </location>
</feature>
<organism evidence="3 4">
    <name type="scientific">Meganyctiphanes norvegica</name>
    <name type="common">Northern krill</name>
    <name type="synonym">Thysanopoda norvegica</name>
    <dbReference type="NCBI Taxonomy" id="48144"/>
    <lineage>
        <taxon>Eukaryota</taxon>
        <taxon>Metazoa</taxon>
        <taxon>Ecdysozoa</taxon>
        <taxon>Arthropoda</taxon>
        <taxon>Crustacea</taxon>
        <taxon>Multicrustacea</taxon>
        <taxon>Malacostraca</taxon>
        <taxon>Eumalacostraca</taxon>
        <taxon>Eucarida</taxon>
        <taxon>Euphausiacea</taxon>
        <taxon>Euphausiidae</taxon>
        <taxon>Meganyctiphanes</taxon>
    </lineage>
</organism>
<evidence type="ECO:0000256" key="2">
    <source>
        <dbReference type="SAM" id="MobiDB-lite"/>
    </source>
</evidence>
<keyword evidence="1" id="KW-0175">Coiled coil</keyword>
<reference evidence="3 4" key="1">
    <citation type="submission" date="2024-05" db="EMBL/GenBank/DDBJ databases">
        <authorList>
            <person name="Wallberg A."/>
        </authorList>
    </citation>
    <scope>NUCLEOTIDE SEQUENCE [LARGE SCALE GENOMIC DNA]</scope>
</reference>
<dbReference type="AlphaFoldDB" id="A0AAV2S941"/>
<keyword evidence="4" id="KW-1185">Reference proteome</keyword>
<proteinExistence type="predicted"/>
<dbReference type="Proteomes" id="UP001497623">
    <property type="component" value="Unassembled WGS sequence"/>
</dbReference>
<gene>
    <name evidence="3" type="ORF">MNOR_LOCUS33269</name>
</gene>
<feature type="coiled-coil region" evidence="1">
    <location>
        <begin position="319"/>
        <end position="381"/>
    </location>
</feature>
<protein>
    <recommendedName>
        <fullName evidence="5">BZIP domain-containing protein</fullName>
    </recommendedName>
</protein>
<comment type="caution">
    <text evidence="3">The sequence shown here is derived from an EMBL/GenBank/DDBJ whole genome shotgun (WGS) entry which is preliminary data.</text>
</comment>
<sequence length="390" mass="45057">MSDYMANQSYYMSSNYLSPPPQSSTVPERNLSPIRNMDDSFYSSSSPGDVQEVVHKSYSMSSNYLSPPPQSLPYQSPTVPGMDLSPIRNMDDSFYSSSSPGDVQEVVHHQNRTLTRQNAIYDFSTSSPGDVQEVVHHQNRTLIRQNDICDFSASSPGDIHEADSIFETIPDLFDYLTEDEGRNAIENLRSFRNVLKSFDSDDLESYWSDDFIDVLSIDNDCKESNHDQANIFSTVHQVPNQMDINMMAKYDVTEPMQFYEYEYDIHNNPKVSTVSTIEFPIHPTIRRKRKNTPLHAQKPPVDEAGQKRWQRAVKAHKHRECKEAQLKNMTEYAMKAQNELDSTKSELRQYKNLLRKSQVDMKNITKDRDNYKHRCEKMEDILKGCRSTII</sequence>
<evidence type="ECO:0000313" key="4">
    <source>
        <dbReference type="Proteomes" id="UP001497623"/>
    </source>
</evidence>